<dbReference type="EMBL" id="BGPR01033962">
    <property type="protein sequence ID" value="GBO08103.1"/>
    <property type="molecule type" value="Genomic_DNA"/>
</dbReference>
<dbReference type="Proteomes" id="UP000499080">
    <property type="component" value="Unassembled WGS sequence"/>
</dbReference>
<evidence type="ECO:0000313" key="1">
    <source>
        <dbReference type="EMBL" id="GBO08103.1"/>
    </source>
</evidence>
<organism evidence="1 2">
    <name type="scientific">Araneus ventricosus</name>
    <name type="common">Orbweaver spider</name>
    <name type="synonym">Epeira ventricosa</name>
    <dbReference type="NCBI Taxonomy" id="182803"/>
    <lineage>
        <taxon>Eukaryota</taxon>
        <taxon>Metazoa</taxon>
        <taxon>Ecdysozoa</taxon>
        <taxon>Arthropoda</taxon>
        <taxon>Chelicerata</taxon>
        <taxon>Arachnida</taxon>
        <taxon>Araneae</taxon>
        <taxon>Araneomorphae</taxon>
        <taxon>Entelegynae</taxon>
        <taxon>Araneoidea</taxon>
        <taxon>Araneidae</taxon>
        <taxon>Araneus</taxon>
    </lineage>
</organism>
<feature type="non-terminal residue" evidence="1">
    <location>
        <position position="1"/>
    </location>
</feature>
<evidence type="ECO:0000313" key="2">
    <source>
        <dbReference type="Proteomes" id="UP000499080"/>
    </source>
</evidence>
<keyword evidence="2" id="KW-1185">Reference proteome</keyword>
<sequence length="130" mass="15000">NLADLQCKSAANLLRTKIAIWVQERFDILENVLNRRGNPAAMLRESARTALARLCMSAPWMHHHNCYLNWPGHWKETLMRFSESTALRIIAENCDRIDPSRSEVHLETCFTTTDELINKKTMQLPIGPQI</sequence>
<name>A0A4Y2U6J0_ARAVE</name>
<protein>
    <submittedName>
        <fullName evidence="1">Uncharacterized protein</fullName>
    </submittedName>
</protein>
<accession>A0A4Y2U6J0</accession>
<dbReference type="AlphaFoldDB" id="A0A4Y2U6J0"/>
<reference evidence="1 2" key="1">
    <citation type="journal article" date="2019" name="Sci. Rep.">
        <title>Orb-weaving spider Araneus ventricosus genome elucidates the spidroin gene catalogue.</title>
        <authorList>
            <person name="Kono N."/>
            <person name="Nakamura H."/>
            <person name="Ohtoshi R."/>
            <person name="Moran D.A.P."/>
            <person name="Shinohara A."/>
            <person name="Yoshida Y."/>
            <person name="Fujiwara M."/>
            <person name="Mori M."/>
            <person name="Tomita M."/>
            <person name="Arakawa K."/>
        </authorList>
    </citation>
    <scope>NUCLEOTIDE SEQUENCE [LARGE SCALE GENOMIC DNA]</scope>
</reference>
<gene>
    <name evidence="1" type="ORF">AVEN_36616_1</name>
</gene>
<comment type="caution">
    <text evidence="1">The sequence shown here is derived from an EMBL/GenBank/DDBJ whole genome shotgun (WGS) entry which is preliminary data.</text>
</comment>
<proteinExistence type="predicted"/>